<dbReference type="PANTHER" id="PTHR34512:SF30">
    <property type="entry name" value="OUTER MEMBRANE PROTEIN ASSEMBLY FACTOR BAMB"/>
    <property type="match status" value="1"/>
</dbReference>
<feature type="region of interest" description="Disordered" evidence="1">
    <location>
        <begin position="1"/>
        <end position="61"/>
    </location>
</feature>
<keyword evidence="2" id="KW-1133">Transmembrane helix</keyword>
<sequence>MTAMQRVELEDDEDVVAPRRRRDRRGEDARASSPGDGSRNASKDSSDEATRADGTSDEESLDGVLARRRVRRGTVAVLAGALVLVLGLVVGQGVLDARERASVARWAALPGTVRPLGDVLTAGLTLDDTWWPTSIGRDEDRGVDVAFGVRTAQDGAIEVVARRLPDGDQLWATPIGSGFEARLGAGSQGGSWCERHGPADAAPLVCLVTDRYRDWDDEGNEAVHEGSRAAVAVLDPADGTERARWDVPLSDGFALLGGVAALWTIADDGAVDVRAYDVATGREAWSRSLEPPPGLERLESFGSQAGVYPAGDDLQVQWYSETPELVVLDADGGRVPVPDGFDYVERRAGDDARYFVGGDHGQIATTRTGPDDVDVEVKGSILWPAVDDGSLGDLLLTDFGGLTSWDPRTGRELWVASTSQGHSLVVLGGVLYWIAGGDVVAADGTTGDELWRRTVIDAADVVSITTDGERIYVVANNFGYEGDTPRAAELAAVSLDGEELHEVSLPEGTTRVEQLGPYLWAVPNGDAGQVALLS</sequence>
<keyword evidence="2" id="KW-0812">Transmembrane</keyword>
<dbReference type="Pfam" id="PF13360">
    <property type="entry name" value="PQQ_2"/>
    <property type="match status" value="2"/>
</dbReference>
<keyword evidence="5" id="KW-1185">Reference proteome</keyword>
<gene>
    <name evidence="4" type="ORF">KIN34_07405</name>
</gene>
<dbReference type="EMBL" id="JAHBOH010000001">
    <property type="protein sequence ID" value="MBT0994109.1"/>
    <property type="molecule type" value="Genomic_DNA"/>
</dbReference>
<dbReference type="Proteomes" id="UP000722125">
    <property type="component" value="Unassembled WGS sequence"/>
</dbReference>
<feature type="transmembrane region" description="Helical" evidence="2">
    <location>
        <begin position="75"/>
        <end position="95"/>
    </location>
</feature>
<feature type="domain" description="Pyrrolo-quinoline quinone repeat" evidence="3">
    <location>
        <begin position="272"/>
        <end position="335"/>
    </location>
</feature>
<dbReference type="Gene3D" id="2.40.10.480">
    <property type="match status" value="1"/>
</dbReference>
<dbReference type="Gene3D" id="2.130.10.10">
    <property type="entry name" value="YVTN repeat-like/Quinoprotein amine dehydrogenase"/>
    <property type="match status" value="1"/>
</dbReference>
<feature type="domain" description="Pyrrolo-quinoline quinone repeat" evidence="3">
    <location>
        <begin position="400"/>
        <end position="506"/>
    </location>
</feature>
<dbReference type="RefSeq" id="WP_214348725.1">
    <property type="nucleotide sequence ID" value="NZ_JAHBOH010000001.1"/>
</dbReference>
<evidence type="ECO:0000256" key="2">
    <source>
        <dbReference type="SAM" id="Phobius"/>
    </source>
</evidence>
<organism evidence="4 5">
    <name type="scientific">Cellulomonas fulva</name>
    <dbReference type="NCBI Taxonomy" id="2835530"/>
    <lineage>
        <taxon>Bacteria</taxon>
        <taxon>Bacillati</taxon>
        <taxon>Actinomycetota</taxon>
        <taxon>Actinomycetes</taxon>
        <taxon>Micrococcales</taxon>
        <taxon>Cellulomonadaceae</taxon>
        <taxon>Cellulomonas</taxon>
    </lineage>
</organism>
<accession>A0ABS5TY80</accession>
<evidence type="ECO:0000259" key="3">
    <source>
        <dbReference type="Pfam" id="PF13360"/>
    </source>
</evidence>
<evidence type="ECO:0000313" key="5">
    <source>
        <dbReference type="Proteomes" id="UP000722125"/>
    </source>
</evidence>
<dbReference type="PANTHER" id="PTHR34512">
    <property type="entry name" value="CELL SURFACE PROTEIN"/>
    <property type="match status" value="1"/>
</dbReference>
<name>A0ABS5TY80_9CELL</name>
<proteinExistence type="predicted"/>
<comment type="caution">
    <text evidence="4">The sequence shown here is derived from an EMBL/GenBank/DDBJ whole genome shotgun (WGS) entry which is preliminary data.</text>
</comment>
<dbReference type="InterPro" id="IPR015943">
    <property type="entry name" value="WD40/YVTN_repeat-like_dom_sf"/>
</dbReference>
<evidence type="ECO:0000256" key="1">
    <source>
        <dbReference type="SAM" id="MobiDB-lite"/>
    </source>
</evidence>
<dbReference type="InterPro" id="IPR011047">
    <property type="entry name" value="Quinoprotein_ADH-like_sf"/>
</dbReference>
<dbReference type="InterPro" id="IPR002372">
    <property type="entry name" value="PQQ_rpt_dom"/>
</dbReference>
<evidence type="ECO:0000313" key="4">
    <source>
        <dbReference type="EMBL" id="MBT0994109.1"/>
    </source>
</evidence>
<protein>
    <submittedName>
        <fullName evidence="4">PQQ-binding-like beta-propeller repeat protein</fullName>
    </submittedName>
</protein>
<feature type="compositionally biased region" description="Basic and acidic residues" evidence="1">
    <location>
        <begin position="41"/>
        <end position="51"/>
    </location>
</feature>
<dbReference type="SUPFAM" id="SSF50998">
    <property type="entry name" value="Quinoprotein alcohol dehydrogenase-like"/>
    <property type="match status" value="1"/>
</dbReference>
<reference evidence="4 5" key="1">
    <citation type="submission" date="2021-05" db="EMBL/GenBank/DDBJ databases">
        <title>Description of Cellulomonas sp. DKR-3 sp. nov.</title>
        <authorList>
            <person name="Dahal R.H."/>
            <person name="Chaudhary D.K."/>
        </authorList>
    </citation>
    <scope>NUCLEOTIDE SEQUENCE [LARGE SCALE GENOMIC DNA]</scope>
    <source>
        <strain evidence="4 5">DKR-3</strain>
    </source>
</reference>
<keyword evidence="2" id="KW-0472">Membrane</keyword>